<reference evidence="2" key="1">
    <citation type="submission" date="2018-11" db="EMBL/GenBank/DDBJ databases">
        <authorList>
            <consortium name="Pathogen Informatics"/>
        </authorList>
    </citation>
    <scope>NUCLEOTIDE SEQUENCE</scope>
</reference>
<evidence type="ECO:0008006" key="4">
    <source>
        <dbReference type="Google" id="ProtNLM"/>
    </source>
</evidence>
<dbReference type="EMBL" id="CAAALY010067809">
    <property type="protein sequence ID" value="VEL24454.1"/>
    <property type="molecule type" value="Genomic_DNA"/>
</dbReference>
<feature type="chain" id="PRO_5018751338" description="Secreted protein" evidence="1">
    <location>
        <begin position="17"/>
        <end position="93"/>
    </location>
</feature>
<keyword evidence="1" id="KW-0732">Signal</keyword>
<gene>
    <name evidence="2" type="ORF">PXEA_LOCUS17894</name>
</gene>
<evidence type="ECO:0000313" key="3">
    <source>
        <dbReference type="Proteomes" id="UP000784294"/>
    </source>
</evidence>
<dbReference type="Proteomes" id="UP000784294">
    <property type="component" value="Unassembled WGS sequence"/>
</dbReference>
<name>A0A3S5CNX8_9PLAT</name>
<protein>
    <recommendedName>
        <fullName evidence="4">Secreted protein</fullName>
    </recommendedName>
</protein>
<feature type="signal peptide" evidence="1">
    <location>
        <begin position="1"/>
        <end position="16"/>
    </location>
</feature>
<accession>A0A3S5CNX8</accession>
<comment type="caution">
    <text evidence="2">The sequence shown here is derived from an EMBL/GenBank/DDBJ whole genome shotgun (WGS) entry which is preliminary data.</text>
</comment>
<organism evidence="2 3">
    <name type="scientific">Protopolystoma xenopodis</name>
    <dbReference type="NCBI Taxonomy" id="117903"/>
    <lineage>
        <taxon>Eukaryota</taxon>
        <taxon>Metazoa</taxon>
        <taxon>Spiralia</taxon>
        <taxon>Lophotrochozoa</taxon>
        <taxon>Platyhelminthes</taxon>
        <taxon>Monogenea</taxon>
        <taxon>Polyopisthocotylea</taxon>
        <taxon>Polystomatidea</taxon>
        <taxon>Polystomatidae</taxon>
        <taxon>Protopolystoma</taxon>
    </lineage>
</organism>
<sequence length="93" mass="10985">MHILFLNLLHSTRILSFCANQRKPLRTHPFIATRADTTRRLKSKWKWPKRWQKAFTPLTTSSHGEQTCLRSSVFELTGMLKRAPNQRLIPTKR</sequence>
<proteinExistence type="predicted"/>
<dbReference type="AlphaFoldDB" id="A0A3S5CNX8"/>
<evidence type="ECO:0000256" key="1">
    <source>
        <dbReference type="SAM" id="SignalP"/>
    </source>
</evidence>
<keyword evidence="3" id="KW-1185">Reference proteome</keyword>
<evidence type="ECO:0000313" key="2">
    <source>
        <dbReference type="EMBL" id="VEL24454.1"/>
    </source>
</evidence>